<dbReference type="PANTHER" id="PTHR48409:SF1">
    <property type="entry name" value="GLYCOSYLTRANSFERASE FAMILY PROTEIN 64 C3"/>
    <property type="match status" value="1"/>
</dbReference>
<gene>
    <name evidence="6" type="ORF">CB5_LOCUS30356</name>
</gene>
<dbReference type="GO" id="GO:0016757">
    <property type="term" value="F:glycosyltransferase activity"/>
    <property type="evidence" value="ECO:0007669"/>
    <property type="project" value="InterPro"/>
</dbReference>
<comment type="similarity">
    <text evidence="1">Belongs to the glycosyltransferase 64 family.</text>
</comment>
<accession>A0A6V7QWN5</accession>
<feature type="region of interest" description="Disordered" evidence="4">
    <location>
        <begin position="1"/>
        <end position="50"/>
    </location>
</feature>
<evidence type="ECO:0000256" key="4">
    <source>
        <dbReference type="SAM" id="MobiDB-lite"/>
    </source>
</evidence>
<dbReference type="Pfam" id="PF09258">
    <property type="entry name" value="Glyco_transf_64"/>
    <property type="match status" value="1"/>
</dbReference>
<dbReference type="InterPro" id="IPR029044">
    <property type="entry name" value="Nucleotide-diphossugar_trans"/>
</dbReference>
<dbReference type="EMBL" id="CAJEUB010000036">
    <property type="protein sequence ID" value="CAD1847145.1"/>
    <property type="molecule type" value="Genomic_DNA"/>
</dbReference>
<feature type="domain" description="Glycosyl transferase 64" evidence="5">
    <location>
        <begin position="41"/>
        <end position="106"/>
    </location>
</feature>
<evidence type="ECO:0000259" key="5">
    <source>
        <dbReference type="Pfam" id="PF09258"/>
    </source>
</evidence>
<dbReference type="Gene3D" id="3.90.550.10">
    <property type="entry name" value="Spore Coat Polysaccharide Biosynthesis Protein SpsA, Chain A"/>
    <property type="match status" value="1"/>
</dbReference>
<feature type="region of interest" description="Disordered" evidence="4">
    <location>
        <begin position="193"/>
        <end position="242"/>
    </location>
</feature>
<sequence>MATLVAQEHGARHGEPQLQPLHPGSPPPVPGHGPRRRPPPQRRPVLNARFLPRGAIRTRAVAVCDDDVALPARALSFALALFRSRSRSGPAPPLVGFFGRAHDLDPRAASGRRRSSRSALACPPAAAACIGPAADQARAAAACPAPGAAPPSAPPLPGPTPRAASSARGPGLDVGAELQQQLDEVRSALRDGRVQQADAGRVDGVGRAPLRVAPLQPPPPPTNSAASSSSAPPTATTTAAADEAAEEACIVVVERTTTWTSQGLRRMASAKIKKTV</sequence>
<dbReference type="AlphaFoldDB" id="A0A6V7QWN5"/>
<evidence type="ECO:0000256" key="3">
    <source>
        <dbReference type="ARBA" id="ARBA00023157"/>
    </source>
</evidence>
<reference evidence="6" key="1">
    <citation type="submission" date="2020-07" db="EMBL/GenBank/DDBJ databases">
        <authorList>
            <person name="Lin J."/>
        </authorList>
    </citation>
    <scope>NUCLEOTIDE SEQUENCE</scope>
</reference>
<name>A0A6V7QWN5_ANACO</name>
<dbReference type="GO" id="GO:0016020">
    <property type="term" value="C:membrane"/>
    <property type="evidence" value="ECO:0007669"/>
    <property type="project" value="InterPro"/>
</dbReference>
<dbReference type="PANTHER" id="PTHR48409">
    <property type="entry name" value="GLYCOSYLTRANSFERASE FAMILY PROTEIN 64 C3"/>
    <property type="match status" value="1"/>
</dbReference>
<feature type="compositionally biased region" description="Low complexity" evidence="4">
    <location>
        <begin position="223"/>
        <end position="242"/>
    </location>
</feature>
<protein>
    <recommendedName>
        <fullName evidence="5">Glycosyl transferase 64 domain-containing protein</fullName>
    </recommendedName>
</protein>
<evidence type="ECO:0000256" key="1">
    <source>
        <dbReference type="ARBA" id="ARBA00008700"/>
    </source>
</evidence>
<keyword evidence="3" id="KW-1015">Disulfide bond</keyword>
<feature type="compositionally biased region" description="Pro residues" evidence="4">
    <location>
        <begin position="147"/>
        <end position="160"/>
    </location>
</feature>
<dbReference type="InterPro" id="IPR053318">
    <property type="entry name" value="GT64"/>
</dbReference>
<proteinExistence type="inferred from homology"/>
<organism evidence="6">
    <name type="scientific">Ananas comosus var. bracteatus</name>
    <name type="common">red pineapple</name>
    <dbReference type="NCBI Taxonomy" id="296719"/>
    <lineage>
        <taxon>Eukaryota</taxon>
        <taxon>Viridiplantae</taxon>
        <taxon>Streptophyta</taxon>
        <taxon>Embryophyta</taxon>
        <taxon>Tracheophyta</taxon>
        <taxon>Spermatophyta</taxon>
        <taxon>Magnoliopsida</taxon>
        <taxon>Liliopsida</taxon>
        <taxon>Poales</taxon>
        <taxon>Bromeliaceae</taxon>
        <taxon>Bromelioideae</taxon>
        <taxon>Ananas</taxon>
    </lineage>
</organism>
<dbReference type="InterPro" id="IPR015338">
    <property type="entry name" value="GT64_dom"/>
</dbReference>
<feature type="region of interest" description="Disordered" evidence="4">
    <location>
        <begin position="143"/>
        <end position="171"/>
    </location>
</feature>
<keyword evidence="2" id="KW-0808">Transferase</keyword>
<evidence type="ECO:0000256" key="2">
    <source>
        <dbReference type="ARBA" id="ARBA00022679"/>
    </source>
</evidence>
<evidence type="ECO:0000313" key="6">
    <source>
        <dbReference type="EMBL" id="CAD1847145.1"/>
    </source>
</evidence>